<proteinExistence type="predicted"/>
<feature type="transmembrane region" description="Helical" evidence="1">
    <location>
        <begin position="54"/>
        <end position="78"/>
    </location>
</feature>
<feature type="transmembrane region" description="Helical" evidence="1">
    <location>
        <begin position="195"/>
        <end position="214"/>
    </location>
</feature>
<name>A0A3M0CXK3_9EURY</name>
<sequence>MTNPTSPAVSRLGFWSALFATLFSVSYVVAQVAEWVGLLGSAGGPESASTPFGLVVLLTPSLFLGTAFVILMVSIHYYAPAERQIWSHLGLVFATIYTVLISINYYVQLTFVVPNLLDRTAESVRLQPFLFVSFDSFLYSVDLLGYSFMSLATLFAAFAFTGEGLERTVRWFLIANGLLLPFLALQIYYHPLIWLASAWAITFPGSKIALAVLFRRSAQSTPTAVS</sequence>
<dbReference type="AlphaFoldDB" id="A0A3M0CXK3"/>
<organism evidence="3 4">
    <name type="scientific">Haloplanus aerogenes</name>
    <dbReference type="NCBI Taxonomy" id="660522"/>
    <lineage>
        <taxon>Archaea</taxon>
        <taxon>Methanobacteriati</taxon>
        <taxon>Methanobacteriota</taxon>
        <taxon>Stenosarchaea group</taxon>
        <taxon>Halobacteria</taxon>
        <taxon>Halobacteriales</taxon>
        <taxon>Haloferacaceae</taxon>
        <taxon>Haloplanus</taxon>
    </lineage>
</organism>
<reference evidence="3 4" key="1">
    <citation type="journal article" date="2015" name="Stand. Genomic Sci.">
        <title>Genomic Encyclopedia of Bacterial and Archaeal Type Strains, Phase III: the genomes of soil and plant-associated and newly described type strains.</title>
        <authorList>
            <person name="Whitman W.B."/>
            <person name="Woyke T."/>
            <person name="Klenk H.P."/>
            <person name="Zhou Y."/>
            <person name="Lilburn T.G."/>
            <person name="Beck B.J."/>
            <person name="De Vos P."/>
            <person name="Vandamme P."/>
            <person name="Eisen J.A."/>
            <person name="Garrity G."/>
            <person name="Hugenholtz P."/>
            <person name="Kyrpides N.C."/>
        </authorList>
    </citation>
    <scope>NUCLEOTIDE SEQUENCE [LARGE SCALE GENOMIC DNA]</scope>
    <source>
        <strain evidence="3 4">CGMCC 1.10124</strain>
    </source>
</reference>
<reference evidence="2 5" key="2">
    <citation type="submission" date="2018-07" db="EMBL/GenBank/DDBJ databases">
        <title>Genome sequences of Haloplanus aerogenes JCM 16430T.</title>
        <authorList>
            <person name="Kim Y.B."/>
            <person name="Roh S.W."/>
        </authorList>
    </citation>
    <scope>NUCLEOTIDE SEQUENCE [LARGE SCALE GENOMIC DNA]</scope>
    <source>
        <strain evidence="2 5">JCM 16430</strain>
    </source>
</reference>
<dbReference type="GeneID" id="38470796"/>
<dbReference type="EMBL" id="CP034145">
    <property type="protein sequence ID" value="AZH24926.1"/>
    <property type="molecule type" value="Genomic_DNA"/>
</dbReference>
<dbReference type="RefSeq" id="WP_121921018.1">
    <property type="nucleotide sequence ID" value="NZ_CP034145.1"/>
</dbReference>
<dbReference type="EMBL" id="REFS01000004">
    <property type="protein sequence ID" value="RMB13862.1"/>
    <property type="molecule type" value="Genomic_DNA"/>
</dbReference>
<keyword evidence="1" id="KW-0812">Transmembrane</keyword>
<feature type="transmembrane region" description="Helical" evidence="1">
    <location>
        <begin position="137"/>
        <end position="159"/>
    </location>
</feature>
<gene>
    <name evidence="3" type="ORF">ATH50_2304</name>
    <name evidence="2" type="ORF">DU502_05880</name>
</gene>
<evidence type="ECO:0000313" key="2">
    <source>
        <dbReference type="EMBL" id="AZH24926.1"/>
    </source>
</evidence>
<dbReference type="KEGG" id="haer:DU502_05880"/>
<evidence type="ECO:0008006" key="6">
    <source>
        <dbReference type="Google" id="ProtNLM"/>
    </source>
</evidence>
<evidence type="ECO:0000313" key="4">
    <source>
        <dbReference type="Proteomes" id="UP000277326"/>
    </source>
</evidence>
<accession>A0A3M0CXK3</accession>
<evidence type="ECO:0000256" key="1">
    <source>
        <dbReference type="SAM" id="Phobius"/>
    </source>
</evidence>
<reference evidence="3" key="3">
    <citation type="submission" date="2018-10" db="EMBL/GenBank/DDBJ databases">
        <authorList>
            <person name="Whitman W."/>
            <person name="Huntemann M."/>
            <person name="Clum A."/>
            <person name="Pillay M."/>
            <person name="Palaniappan K."/>
            <person name="Varghese N."/>
            <person name="Mikhailova N."/>
            <person name="Stamatis D."/>
            <person name="Reddy T."/>
            <person name="Daum C."/>
            <person name="Shapiro N."/>
            <person name="Ivanova N."/>
            <person name="Kyrpides N."/>
            <person name="Woyke T."/>
        </authorList>
    </citation>
    <scope>NUCLEOTIDE SEQUENCE</scope>
    <source>
        <strain evidence="3">CGMCC 1.10124</strain>
    </source>
</reference>
<evidence type="ECO:0000313" key="3">
    <source>
        <dbReference type="EMBL" id="RMB13862.1"/>
    </source>
</evidence>
<dbReference type="Proteomes" id="UP000282007">
    <property type="component" value="Chromosome"/>
</dbReference>
<feature type="transmembrane region" description="Helical" evidence="1">
    <location>
        <begin position="171"/>
        <end position="189"/>
    </location>
</feature>
<keyword evidence="1" id="KW-1133">Transmembrane helix</keyword>
<evidence type="ECO:0000313" key="5">
    <source>
        <dbReference type="Proteomes" id="UP000282007"/>
    </source>
</evidence>
<protein>
    <recommendedName>
        <fullName evidence="6">DUF4386 domain-containing protein</fullName>
    </recommendedName>
</protein>
<feature type="transmembrane region" description="Helical" evidence="1">
    <location>
        <begin position="85"/>
        <end position="107"/>
    </location>
</feature>
<dbReference type="Proteomes" id="UP000277326">
    <property type="component" value="Unassembled WGS sequence"/>
</dbReference>
<keyword evidence="5" id="KW-1185">Reference proteome</keyword>
<dbReference type="OrthoDB" id="338428at2157"/>
<keyword evidence="1" id="KW-0472">Membrane</keyword>